<evidence type="ECO:0000256" key="4">
    <source>
        <dbReference type="SAM" id="MobiDB-lite"/>
    </source>
</evidence>
<evidence type="ECO:0000256" key="1">
    <source>
        <dbReference type="ARBA" id="ARBA00022737"/>
    </source>
</evidence>
<feature type="compositionally biased region" description="Low complexity" evidence="4">
    <location>
        <begin position="322"/>
        <end position="334"/>
    </location>
</feature>
<keyword evidence="5" id="KW-0328">Glycosyltransferase</keyword>
<evidence type="ECO:0000313" key="5">
    <source>
        <dbReference type="EMBL" id="OLP92836.1"/>
    </source>
</evidence>
<feature type="repeat" description="TPR" evidence="3">
    <location>
        <begin position="684"/>
        <end position="717"/>
    </location>
</feature>
<keyword evidence="1" id="KW-0677">Repeat</keyword>
<feature type="repeat" description="TPR" evidence="3">
    <location>
        <begin position="582"/>
        <end position="615"/>
    </location>
</feature>
<comment type="caution">
    <text evidence="5">The sequence shown here is derived from an EMBL/GenBank/DDBJ whole genome shotgun (WGS) entry which is preliminary data.</text>
</comment>
<dbReference type="InterPro" id="IPR011990">
    <property type="entry name" value="TPR-like_helical_dom_sf"/>
</dbReference>
<evidence type="ECO:0000256" key="3">
    <source>
        <dbReference type="PROSITE-ProRule" id="PRU00339"/>
    </source>
</evidence>
<accession>A0A1Q9DC91</accession>
<dbReference type="SUPFAM" id="SSF48452">
    <property type="entry name" value="TPR-like"/>
    <property type="match status" value="3"/>
</dbReference>
<dbReference type="PANTHER" id="PTHR44858:SF1">
    <property type="entry name" value="UDP-N-ACETYLGLUCOSAMINE--PEPTIDE N-ACETYLGLUCOSAMINYLTRANSFERASE SPINDLY-RELATED"/>
    <property type="match status" value="1"/>
</dbReference>
<reference evidence="5 6" key="1">
    <citation type="submission" date="2016-02" db="EMBL/GenBank/DDBJ databases">
        <title>Genome analysis of coral dinoflagellate symbionts highlights evolutionary adaptations to a symbiotic lifestyle.</title>
        <authorList>
            <person name="Aranda M."/>
            <person name="Li Y."/>
            <person name="Liew Y.J."/>
            <person name="Baumgarten S."/>
            <person name="Simakov O."/>
            <person name="Wilson M."/>
            <person name="Piel J."/>
            <person name="Ashoor H."/>
            <person name="Bougouffa S."/>
            <person name="Bajic V.B."/>
            <person name="Ryu T."/>
            <person name="Ravasi T."/>
            <person name="Bayer T."/>
            <person name="Micklem G."/>
            <person name="Kim H."/>
            <person name="Bhak J."/>
            <person name="Lajeunesse T.C."/>
            <person name="Voolstra C.R."/>
        </authorList>
    </citation>
    <scope>NUCLEOTIDE SEQUENCE [LARGE SCALE GENOMIC DNA]</scope>
    <source>
        <strain evidence="5 6">CCMP2467</strain>
    </source>
</reference>
<dbReference type="InterPro" id="IPR019734">
    <property type="entry name" value="TPR_rpt"/>
</dbReference>
<name>A0A1Q9DC91_SYMMI</name>
<gene>
    <name evidence="5" type="primary">Ogt</name>
    <name evidence="5" type="ORF">AK812_SmicGene25310</name>
</gene>
<keyword evidence="6" id="KW-1185">Reference proteome</keyword>
<dbReference type="OrthoDB" id="1926212at2759"/>
<feature type="compositionally biased region" description="Basic residues" evidence="4">
    <location>
        <begin position="294"/>
        <end position="314"/>
    </location>
</feature>
<feature type="region of interest" description="Disordered" evidence="4">
    <location>
        <begin position="1"/>
        <end position="24"/>
    </location>
</feature>
<dbReference type="Pfam" id="PF00515">
    <property type="entry name" value="TPR_1"/>
    <property type="match status" value="1"/>
</dbReference>
<dbReference type="InterPro" id="IPR050498">
    <property type="entry name" value="Ycf3"/>
</dbReference>
<dbReference type="SMART" id="SM00028">
    <property type="entry name" value="TPR"/>
    <property type="match status" value="12"/>
</dbReference>
<evidence type="ECO:0000313" key="6">
    <source>
        <dbReference type="Proteomes" id="UP000186817"/>
    </source>
</evidence>
<dbReference type="PANTHER" id="PTHR44858">
    <property type="entry name" value="TETRATRICOPEPTIDE REPEAT PROTEIN 6"/>
    <property type="match status" value="1"/>
</dbReference>
<dbReference type="Pfam" id="PF13432">
    <property type="entry name" value="TPR_16"/>
    <property type="match status" value="2"/>
</dbReference>
<dbReference type="Gene3D" id="1.25.40.10">
    <property type="entry name" value="Tetratricopeptide repeat domain"/>
    <property type="match status" value="5"/>
</dbReference>
<sequence length="1067" mass="116451">MSRLGLKPEGARLNYSGQHPWRPSEHEASLSLKGGLCRRAVDGSSSCSWAAKPCKCYEKVRESMSTSVGLRLQEAIPLAFFAHLRPPSQGGFITELNSTGNYSSIRLTRTSTSRPWPEFHFGRQPIPDQRRQTRTIPVDTRGMKAEGITSQPEGRDKTGAGLAVGPESISKACTSALLLNPGLHEAMLVRGQAQLQLGFFAACELDCSDALKAIPNSATAWATRGRARLRQKSYREAADDCRQSLALDAQCRLAMSTLGAALLNLGDNQGALEYCDQAVHAMLDPKGEAEAKAQKKSKKKAGMSRNKDRKKFKERKTVSKIAASSASLATSATTEPEVTGEEMEMIEPGPEESEQRAEVETGQEQEQAPDSPVAESQDGEGGQEGNLLDAETSAVQVEAERDMDRSEIEELADLYTMLAQAKVALGDLDGTIEDCSRALQLNDRVPFCWAARAEAKRLQDKPDDAVADANEALRLDPLNVPAYITRAKAKLKAAHWQFVVTDCSEALALDLHQSSAWSTRAAARLELGDISGSVSDARSAITLDAENVAAWCTLGGALLDNLDIVASAEASSKAIGLDPGCARAWFNRGCARADLQDLEGARKDFDEVVKLWPESFMAFAHRAHIRLKQNDPEGALQDCEQALKLDKRLVRAMCTQAQIKRIMGDLKGAVSDATTALKYDPDCASAFSIRGQAYSKMEKHDKAVQDCQRAIKLDPPTLETPMLAWRHACASDPVPSPMTVWEFQALAAKMKQEAKAQAAAEAAAKWARKAKAAAAKKAEEEALRANMKKNRKSVSYPKMEEYLNQLIDSIYSAILRFIQRLQNPSKAIVFAIELARTELNKSILSDRVLETCELGLSFYAVKSRHGAARNGVRLRGAAAAPVHRVQSLGALPACRWLLGEALQLLGLGTALLQAESRCNGLARRYARGQALPRHVDNPMFEAGVPMMHRIYFDGAVREDTIVGVVLKSGEPCDGLRLCQETPSEGSKALLAEAVGLGLKAGFFAELGFRLEEEDGLCFCLQGPAREMAHEVPAVSSERLSLTFRWFREDFLEELRHMEARLEDDLAS</sequence>
<dbReference type="Proteomes" id="UP000186817">
    <property type="component" value="Unassembled WGS sequence"/>
</dbReference>
<dbReference type="AlphaFoldDB" id="A0A1Q9DC91"/>
<dbReference type="EMBL" id="LSRX01000605">
    <property type="protein sequence ID" value="OLP92836.1"/>
    <property type="molecule type" value="Genomic_DNA"/>
</dbReference>
<keyword evidence="5" id="KW-0808">Transferase</keyword>
<dbReference type="GO" id="GO:0046813">
    <property type="term" value="P:receptor-mediated virion attachment to host cell"/>
    <property type="evidence" value="ECO:0007669"/>
    <property type="project" value="TreeGrafter"/>
</dbReference>
<feature type="region of interest" description="Disordered" evidence="4">
    <location>
        <begin position="287"/>
        <end position="387"/>
    </location>
</feature>
<feature type="compositionally biased region" description="Acidic residues" evidence="4">
    <location>
        <begin position="338"/>
        <end position="352"/>
    </location>
</feature>
<organism evidence="5 6">
    <name type="scientific">Symbiodinium microadriaticum</name>
    <name type="common">Dinoflagellate</name>
    <name type="synonym">Zooxanthella microadriatica</name>
    <dbReference type="NCBI Taxonomy" id="2951"/>
    <lineage>
        <taxon>Eukaryota</taxon>
        <taxon>Sar</taxon>
        <taxon>Alveolata</taxon>
        <taxon>Dinophyceae</taxon>
        <taxon>Suessiales</taxon>
        <taxon>Symbiodiniaceae</taxon>
        <taxon>Symbiodinium</taxon>
    </lineage>
</organism>
<keyword evidence="2 3" id="KW-0802">TPR repeat</keyword>
<proteinExistence type="predicted"/>
<evidence type="ECO:0000256" key="2">
    <source>
        <dbReference type="ARBA" id="ARBA00022803"/>
    </source>
</evidence>
<protein>
    <submittedName>
        <fullName evidence="5">UDP-N-acetylglucosamine--peptide N-acetylglucosaminyltransferase 110 kDa subunit</fullName>
    </submittedName>
</protein>
<dbReference type="PROSITE" id="PS50005">
    <property type="entry name" value="TPR"/>
    <property type="match status" value="2"/>
</dbReference>
<dbReference type="GO" id="GO:0016757">
    <property type="term" value="F:glycosyltransferase activity"/>
    <property type="evidence" value="ECO:0007669"/>
    <property type="project" value="UniProtKB-KW"/>
</dbReference>